<reference evidence="1 2" key="1">
    <citation type="submission" date="2018-12" db="EMBL/GenBank/DDBJ databases">
        <authorList>
            <person name="Yu L."/>
        </authorList>
    </citation>
    <scope>NUCLEOTIDE SEQUENCE [LARGE SCALE GENOMIC DNA]</scope>
    <source>
        <strain evidence="1 2">S5H2222</strain>
    </source>
</reference>
<organism evidence="1 2">
    <name type="scientific">Lysinibacillus telephonicus</name>
    <dbReference type="NCBI Taxonomy" id="1714840"/>
    <lineage>
        <taxon>Bacteria</taxon>
        <taxon>Bacillati</taxon>
        <taxon>Bacillota</taxon>
        <taxon>Bacilli</taxon>
        <taxon>Bacillales</taxon>
        <taxon>Bacillaceae</taxon>
        <taxon>Lysinibacillus</taxon>
    </lineage>
</organism>
<keyword evidence="2" id="KW-1185">Reference proteome</keyword>
<sequence>MGSNFGKYDVPPTLQRLIDLQNVLGDSEKFYLGLNFYLSLENFRYFNTPSDVVVFGNIGLDGVHYGFLTDFGTVTDLEVAPIVCVSPMNFDRPTRIVANNLCEFLRINLTDGELFYNQFDSEESYLVAKNQWIAETDQPSGYEKLVRERATKFLNENIRIPIIENPYRYVQKVDLERQRIISIKTQDGLGVTTPLLQGEKHIPFPIHKDTEPNLDWLQEYLYSAPIASRHAVLRDIQLNYILQENQKLNKTVIDAMINIKLIDEASRLSEYI</sequence>
<dbReference type="EMBL" id="RXNR01000025">
    <property type="protein sequence ID" value="RTQ92918.1"/>
    <property type="molecule type" value="Genomic_DNA"/>
</dbReference>
<dbReference type="OrthoDB" id="264488at2"/>
<evidence type="ECO:0000313" key="2">
    <source>
        <dbReference type="Proteomes" id="UP000276349"/>
    </source>
</evidence>
<dbReference type="RefSeq" id="WP_126294362.1">
    <property type="nucleotide sequence ID" value="NZ_CP155468.1"/>
</dbReference>
<protein>
    <submittedName>
        <fullName evidence="1">Uncharacterized protein</fullName>
    </submittedName>
</protein>
<dbReference type="AlphaFoldDB" id="A0A3S0J2X0"/>
<evidence type="ECO:0000313" key="1">
    <source>
        <dbReference type="EMBL" id="RTQ92918.1"/>
    </source>
</evidence>
<proteinExistence type="predicted"/>
<dbReference type="Proteomes" id="UP000276349">
    <property type="component" value="Unassembled WGS sequence"/>
</dbReference>
<name>A0A3S0J2X0_9BACI</name>
<comment type="caution">
    <text evidence="1">The sequence shown here is derived from an EMBL/GenBank/DDBJ whole genome shotgun (WGS) entry which is preliminary data.</text>
</comment>
<accession>A0A3S0J2X0</accession>
<gene>
    <name evidence="1" type="ORF">EKG35_10250</name>
</gene>